<dbReference type="SUPFAM" id="SSF81321">
    <property type="entry name" value="Family A G protein-coupled receptor-like"/>
    <property type="match status" value="2"/>
</dbReference>
<dbReference type="EMBL" id="CALNXK010000020">
    <property type="protein sequence ID" value="CAH3107983.1"/>
    <property type="molecule type" value="Genomic_DNA"/>
</dbReference>
<keyword evidence="5 9" id="KW-0472">Membrane</keyword>
<evidence type="ECO:0000313" key="11">
    <source>
        <dbReference type="EMBL" id="CAH3107983.1"/>
    </source>
</evidence>
<accession>A0ABN8NG91</accession>
<dbReference type="Proteomes" id="UP001159405">
    <property type="component" value="Unassembled WGS sequence"/>
</dbReference>
<feature type="transmembrane region" description="Helical" evidence="9">
    <location>
        <begin position="31"/>
        <end position="52"/>
    </location>
</feature>
<evidence type="ECO:0000256" key="5">
    <source>
        <dbReference type="ARBA" id="ARBA00023136"/>
    </source>
</evidence>
<organism evidence="11 12">
    <name type="scientific">Porites lobata</name>
    <dbReference type="NCBI Taxonomy" id="104759"/>
    <lineage>
        <taxon>Eukaryota</taxon>
        <taxon>Metazoa</taxon>
        <taxon>Cnidaria</taxon>
        <taxon>Anthozoa</taxon>
        <taxon>Hexacorallia</taxon>
        <taxon>Scleractinia</taxon>
        <taxon>Fungiina</taxon>
        <taxon>Poritidae</taxon>
        <taxon>Porites</taxon>
    </lineage>
</organism>
<keyword evidence="2 8" id="KW-0812">Transmembrane</keyword>
<evidence type="ECO:0000259" key="10">
    <source>
        <dbReference type="PROSITE" id="PS50262"/>
    </source>
</evidence>
<proteinExistence type="inferred from homology"/>
<feature type="transmembrane region" description="Helical" evidence="9">
    <location>
        <begin position="192"/>
        <end position="218"/>
    </location>
</feature>
<dbReference type="InterPro" id="IPR000276">
    <property type="entry name" value="GPCR_Rhodpsn"/>
</dbReference>
<feature type="transmembrane region" description="Helical" evidence="9">
    <location>
        <begin position="286"/>
        <end position="306"/>
    </location>
</feature>
<keyword evidence="12" id="KW-1185">Reference proteome</keyword>
<evidence type="ECO:0000256" key="6">
    <source>
        <dbReference type="ARBA" id="ARBA00023170"/>
    </source>
</evidence>
<evidence type="ECO:0000256" key="4">
    <source>
        <dbReference type="ARBA" id="ARBA00023040"/>
    </source>
</evidence>
<keyword evidence="7 8" id="KW-0807">Transducer</keyword>
<dbReference type="PANTHER" id="PTHR24243">
    <property type="entry name" value="G-PROTEIN COUPLED RECEPTOR"/>
    <property type="match status" value="1"/>
</dbReference>
<reference evidence="11 12" key="1">
    <citation type="submission" date="2022-05" db="EMBL/GenBank/DDBJ databases">
        <authorList>
            <consortium name="Genoscope - CEA"/>
            <person name="William W."/>
        </authorList>
    </citation>
    <scope>NUCLEOTIDE SEQUENCE [LARGE SCALE GENOMIC DNA]</scope>
</reference>
<feature type="transmembrane region" description="Helical" evidence="9">
    <location>
        <begin position="576"/>
        <end position="601"/>
    </location>
</feature>
<feature type="transmembrane region" description="Helical" evidence="9">
    <location>
        <begin position="475"/>
        <end position="494"/>
    </location>
</feature>
<dbReference type="InterPro" id="IPR017452">
    <property type="entry name" value="GPCR_Rhodpsn_7TM"/>
</dbReference>
<keyword evidence="6 8" id="KW-0675">Receptor</keyword>
<evidence type="ECO:0000256" key="9">
    <source>
        <dbReference type="SAM" id="Phobius"/>
    </source>
</evidence>
<feature type="transmembrane region" description="Helical" evidence="9">
    <location>
        <begin position="147"/>
        <end position="167"/>
    </location>
</feature>
<sequence length="646" mass="72034">MNTTTNGTAPWNGSWNCSSLNSAAVKTGKTVALSLIFVVSLVGNSPIGIIVYKTPNLRKPINFLIANMALSDLLFPIFLLPKWLLDLHVDSWLISGVLGQILCKLQAFLVEASSLVSVQSLVLIAVDRFGAVVVPLRSPLISRKLCPFFILTTWIVAMAVTSPYLFAYKLVENPGEMKCESLWAETFGEKSFVTYIVAGVSVFFYIPMILLFAVYSIILIKLKKQAHPGEQSANADKQREKRNQNVLKMAIAIVLAFFLCWITSYTNLLIYLFLAPKSCSFRVFYVFTYYLAFANCAINPTILFISSSNYRHGLKRLTCRETGKVVDMNTTTNGTAPWNGSWNCSSLNSAAVKTGKTIALSLIFVVSLVGNSLIGIIVYKTPNLRKPINFLIANMALSDLLFPIFLLPKCLLDLHVDSWLISGVLGQILCKLQAFLVEASSLVSVQSLVLIAVDRFGAVVVPLRSPLISRKLCPFFILTTWIVAMAVTSPYLFAYKLVENPGEMKCESLWAETFGEKSFVTYIVAGVSVFFYVPVILLFAVYSIILIKLKKQAHPGEQSANADKQREKRNQNVLKMAIAIVLAFFLCWITSYTNVLIYLFLEPKSCSFRVFYIFTYYLAFANCAINPTILFISSSNYRHGLKRLVN</sequence>
<evidence type="ECO:0000256" key="7">
    <source>
        <dbReference type="ARBA" id="ARBA00023224"/>
    </source>
</evidence>
<dbReference type="CDD" id="cd00637">
    <property type="entry name" value="7tm_classA_rhodopsin-like"/>
    <property type="match status" value="2"/>
</dbReference>
<feature type="transmembrane region" description="Helical" evidence="9">
    <location>
        <begin position="519"/>
        <end position="545"/>
    </location>
</feature>
<dbReference type="Pfam" id="PF00001">
    <property type="entry name" value="7tm_1"/>
    <property type="match status" value="2"/>
</dbReference>
<comment type="subcellular location">
    <subcellularLocation>
        <location evidence="1">Membrane</location>
        <topology evidence="1">Multi-pass membrane protein</topology>
    </subcellularLocation>
</comment>
<dbReference type="PANTHER" id="PTHR24243:SF208">
    <property type="entry name" value="PYROKININ-1 RECEPTOR"/>
    <property type="match status" value="1"/>
</dbReference>
<keyword evidence="3 9" id="KW-1133">Transmembrane helix</keyword>
<dbReference type="Gene3D" id="1.20.1070.10">
    <property type="entry name" value="Rhodopsin 7-helix transmembrane proteins"/>
    <property type="match status" value="2"/>
</dbReference>
<dbReference type="SMART" id="SM01381">
    <property type="entry name" value="7TM_GPCR_Srsx"/>
    <property type="match status" value="1"/>
</dbReference>
<feature type="transmembrane region" description="Helical" evidence="9">
    <location>
        <begin position="249"/>
        <end position="274"/>
    </location>
</feature>
<name>A0ABN8NG91_9CNID</name>
<feature type="domain" description="G-protein coupled receptors family 1 profile" evidence="10">
    <location>
        <begin position="43"/>
        <end position="303"/>
    </location>
</feature>
<comment type="caution">
    <text evidence="11">The sequence shown here is derived from an EMBL/GenBank/DDBJ whole genome shotgun (WGS) entry which is preliminary data.</text>
</comment>
<feature type="transmembrane region" description="Helical" evidence="9">
    <location>
        <begin position="613"/>
        <end position="633"/>
    </location>
</feature>
<feature type="transmembrane region" description="Helical" evidence="9">
    <location>
        <begin position="390"/>
        <end position="407"/>
    </location>
</feature>
<dbReference type="PRINTS" id="PR00237">
    <property type="entry name" value="GPCRRHODOPSN"/>
</dbReference>
<comment type="similarity">
    <text evidence="8">Belongs to the G-protein coupled receptor 1 family.</text>
</comment>
<feature type="domain" description="G-protein coupled receptors family 1 profile" evidence="10">
    <location>
        <begin position="370"/>
        <end position="630"/>
    </location>
</feature>
<dbReference type="PROSITE" id="PS50262">
    <property type="entry name" value="G_PROTEIN_RECEP_F1_2"/>
    <property type="match status" value="2"/>
</dbReference>
<evidence type="ECO:0000256" key="1">
    <source>
        <dbReference type="ARBA" id="ARBA00004141"/>
    </source>
</evidence>
<keyword evidence="4 8" id="KW-0297">G-protein coupled receptor</keyword>
<evidence type="ECO:0000256" key="3">
    <source>
        <dbReference type="ARBA" id="ARBA00022989"/>
    </source>
</evidence>
<evidence type="ECO:0000256" key="2">
    <source>
        <dbReference type="ARBA" id="ARBA00022692"/>
    </source>
</evidence>
<dbReference type="PROSITE" id="PS00237">
    <property type="entry name" value="G_PROTEIN_RECEP_F1_1"/>
    <property type="match status" value="2"/>
</dbReference>
<protein>
    <recommendedName>
        <fullName evidence="10">G-protein coupled receptors family 1 profile domain-containing protein</fullName>
    </recommendedName>
</protein>
<feature type="transmembrane region" description="Helical" evidence="9">
    <location>
        <begin position="358"/>
        <end position="378"/>
    </location>
</feature>
<evidence type="ECO:0000313" key="12">
    <source>
        <dbReference type="Proteomes" id="UP001159405"/>
    </source>
</evidence>
<evidence type="ECO:0000256" key="8">
    <source>
        <dbReference type="RuleBase" id="RU000688"/>
    </source>
</evidence>
<gene>
    <name evidence="11" type="ORF">PLOB_00016627</name>
</gene>